<keyword evidence="3" id="KW-1185">Reference proteome</keyword>
<sequence length="104" mass="11708">MVKESKAQKDTIHRVMEEYKDGDLERGQGGGKVKSRKQAIAIALNEAGASKYNSPSQNREKLKRTKSREAKTEKSRAELYAEAKKRNIEGRSKMSKEELARALA</sequence>
<dbReference type="InterPro" id="IPR045468">
    <property type="entry name" value="DUF6496"/>
</dbReference>
<comment type="caution">
    <text evidence="2">The sequence shown here is derived from an EMBL/GenBank/DDBJ whole genome shotgun (WGS) entry which is preliminary data.</text>
</comment>
<reference evidence="2 3" key="1">
    <citation type="submission" date="2019-09" db="EMBL/GenBank/DDBJ databases">
        <title>Segnochrobactrum spirostomi gen. nov., sp. nov., isolated from the ciliate Spirostomum cf. yagiui and description of a novel family, Segnochrobactraceae fam. nov. within the order Rhizobiales of the class Alphaproteobacteria.</title>
        <authorList>
            <person name="Akter S."/>
            <person name="Shazib S.U.A."/>
            <person name="Shin M.K."/>
        </authorList>
    </citation>
    <scope>NUCLEOTIDE SEQUENCE [LARGE SCALE GENOMIC DNA]</scope>
    <source>
        <strain evidence="2 3">Sp-1</strain>
    </source>
</reference>
<dbReference type="Proteomes" id="UP000332515">
    <property type="component" value="Unassembled WGS sequence"/>
</dbReference>
<feature type="region of interest" description="Disordered" evidence="1">
    <location>
        <begin position="85"/>
        <end position="104"/>
    </location>
</feature>
<dbReference type="RefSeq" id="WP_312861553.1">
    <property type="nucleotide sequence ID" value="NZ_VWNA01000001.1"/>
</dbReference>
<feature type="region of interest" description="Disordered" evidence="1">
    <location>
        <begin position="47"/>
        <end position="77"/>
    </location>
</feature>
<gene>
    <name evidence="2" type="ORF">F0357_11710</name>
</gene>
<evidence type="ECO:0008006" key="4">
    <source>
        <dbReference type="Google" id="ProtNLM"/>
    </source>
</evidence>
<organism evidence="2 3">
    <name type="scientific">Segnochrobactrum spirostomi</name>
    <dbReference type="NCBI Taxonomy" id="2608987"/>
    <lineage>
        <taxon>Bacteria</taxon>
        <taxon>Pseudomonadati</taxon>
        <taxon>Pseudomonadota</taxon>
        <taxon>Alphaproteobacteria</taxon>
        <taxon>Hyphomicrobiales</taxon>
        <taxon>Segnochrobactraceae</taxon>
        <taxon>Segnochrobactrum</taxon>
    </lineage>
</organism>
<evidence type="ECO:0000313" key="2">
    <source>
        <dbReference type="EMBL" id="MQT13296.1"/>
    </source>
</evidence>
<dbReference type="AlphaFoldDB" id="A0A6A7Y3G1"/>
<evidence type="ECO:0000256" key="1">
    <source>
        <dbReference type="SAM" id="MobiDB-lite"/>
    </source>
</evidence>
<feature type="compositionally biased region" description="Basic and acidic residues" evidence="1">
    <location>
        <begin position="67"/>
        <end position="77"/>
    </location>
</feature>
<dbReference type="Pfam" id="PF20106">
    <property type="entry name" value="DUF6496"/>
    <property type="match status" value="1"/>
</dbReference>
<evidence type="ECO:0000313" key="3">
    <source>
        <dbReference type="Proteomes" id="UP000332515"/>
    </source>
</evidence>
<feature type="region of interest" description="Disordered" evidence="1">
    <location>
        <begin position="1"/>
        <end position="34"/>
    </location>
</feature>
<feature type="compositionally biased region" description="Basic and acidic residues" evidence="1">
    <location>
        <begin position="1"/>
        <end position="26"/>
    </location>
</feature>
<protein>
    <recommendedName>
        <fullName evidence="4">Rho termination factor</fullName>
    </recommendedName>
</protein>
<dbReference type="EMBL" id="VWNA01000001">
    <property type="protein sequence ID" value="MQT13296.1"/>
    <property type="molecule type" value="Genomic_DNA"/>
</dbReference>
<name>A0A6A7Y3G1_9HYPH</name>
<proteinExistence type="predicted"/>
<accession>A0A6A7Y3G1</accession>